<dbReference type="Pfam" id="PF00553">
    <property type="entry name" value="CBM_2"/>
    <property type="match status" value="1"/>
</dbReference>
<dbReference type="InterPro" id="IPR008965">
    <property type="entry name" value="CBM2/CBM3_carb-bd_dom_sf"/>
</dbReference>
<dbReference type="PROSITE" id="PS51173">
    <property type="entry name" value="CBM2"/>
    <property type="match status" value="1"/>
</dbReference>
<dbReference type="Gene3D" id="2.60.40.290">
    <property type="match status" value="1"/>
</dbReference>
<name>A0A5N8VSW8_9ACTN</name>
<reference evidence="4 5" key="1">
    <citation type="submission" date="2019-07" db="EMBL/GenBank/DDBJ databases">
        <title>New species of Amycolatopsis and Streptomyces.</title>
        <authorList>
            <person name="Duangmal K."/>
            <person name="Teo W.F.A."/>
            <person name="Lipun K."/>
        </authorList>
    </citation>
    <scope>NUCLEOTIDE SEQUENCE [LARGE SCALE GENOMIC DNA]</scope>
    <source>
        <strain evidence="4 5">NBRC 109810</strain>
    </source>
</reference>
<proteinExistence type="predicted"/>
<dbReference type="Proteomes" id="UP000325849">
    <property type="component" value="Unassembled WGS sequence"/>
</dbReference>
<keyword evidence="1" id="KW-0732">Signal</keyword>
<keyword evidence="5" id="KW-1185">Reference proteome</keyword>
<evidence type="ECO:0000259" key="3">
    <source>
        <dbReference type="PROSITE" id="PS51173"/>
    </source>
</evidence>
<dbReference type="InterPro" id="IPR012291">
    <property type="entry name" value="CBM2_carb-bd_dom_sf"/>
</dbReference>
<accession>A0A5N8VSW8</accession>
<dbReference type="EMBL" id="VJZD01000513">
    <property type="protein sequence ID" value="MPY38341.1"/>
    <property type="molecule type" value="Genomic_DNA"/>
</dbReference>
<dbReference type="GO" id="GO:0000272">
    <property type="term" value="P:polysaccharide catabolic process"/>
    <property type="evidence" value="ECO:0007669"/>
    <property type="project" value="UniProtKB-KW"/>
</dbReference>
<evidence type="ECO:0000256" key="2">
    <source>
        <dbReference type="ARBA" id="ARBA00023326"/>
    </source>
</evidence>
<dbReference type="GO" id="GO:0004553">
    <property type="term" value="F:hydrolase activity, hydrolyzing O-glycosyl compounds"/>
    <property type="evidence" value="ECO:0007669"/>
    <property type="project" value="InterPro"/>
</dbReference>
<sequence length="105" mass="10072">GGGGTTAACSAAYSVSSDWGSGFNADVKVTNTGTTALTSWKVTWTWSGSQQVANMWNASYTQSGGTVTAVNAAHNGAVAVGGSASFGFGGAPGGAGVPSVSCTAT</sequence>
<evidence type="ECO:0000313" key="4">
    <source>
        <dbReference type="EMBL" id="MPY38341.1"/>
    </source>
</evidence>
<dbReference type="SUPFAM" id="SSF49384">
    <property type="entry name" value="Carbohydrate-binding domain"/>
    <property type="match status" value="1"/>
</dbReference>
<keyword evidence="2" id="KW-0119">Carbohydrate metabolism</keyword>
<keyword evidence="2" id="KW-0624">Polysaccharide degradation</keyword>
<evidence type="ECO:0000256" key="1">
    <source>
        <dbReference type="ARBA" id="ARBA00022729"/>
    </source>
</evidence>
<feature type="domain" description="CBM2" evidence="3">
    <location>
        <begin position="2"/>
        <end position="105"/>
    </location>
</feature>
<comment type="caution">
    <text evidence="4">The sequence shown here is derived from an EMBL/GenBank/DDBJ whole genome shotgun (WGS) entry which is preliminary data.</text>
</comment>
<evidence type="ECO:0000313" key="5">
    <source>
        <dbReference type="Proteomes" id="UP000325849"/>
    </source>
</evidence>
<gene>
    <name evidence="4" type="ORF">FNH09_46225</name>
</gene>
<dbReference type="SMART" id="SM00637">
    <property type="entry name" value="CBD_II"/>
    <property type="match status" value="1"/>
</dbReference>
<organism evidence="4 5">
    <name type="scientific">Streptomyces adustus</name>
    <dbReference type="NCBI Taxonomy" id="1609272"/>
    <lineage>
        <taxon>Bacteria</taxon>
        <taxon>Bacillati</taxon>
        <taxon>Actinomycetota</taxon>
        <taxon>Actinomycetes</taxon>
        <taxon>Kitasatosporales</taxon>
        <taxon>Streptomycetaceae</taxon>
        <taxon>Streptomyces</taxon>
    </lineage>
</organism>
<dbReference type="RefSeq" id="WP_202919900.1">
    <property type="nucleotide sequence ID" value="NZ_VJZD01000513.1"/>
</dbReference>
<dbReference type="InterPro" id="IPR001919">
    <property type="entry name" value="CBD2"/>
</dbReference>
<protein>
    <submittedName>
        <fullName evidence="4">Endoglucanase</fullName>
    </submittedName>
</protein>
<dbReference type="AlphaFoldDB" id="A0A5N8VSW8"/>
<feature type="non-terminal residue" evidence="4">
    <location>
        <position position="1"/>
    </location>
</feature>
<dbReference type="GO" id="GO:0030247">
    <property type="term" value="F:polysaccharide binding"/>
    <property type="evidence" value="ECO:0007669"/>
    <property type="project" value="UniProtKB-UniRule"/>
</dbReference>